<dbReference type="InterPro" id="IPR004806">
    <property type="entry name" value="Rad23"/>
</dbReference>
<dbReference type="GO" id="GO:0005829">
    <property type="term" value="C:cytosol"/>
    <property type="evidence" value="ECO:0007669"/>
    <property type="project" value="TreeGrafter"/>
</dbReference>
<keyword evidence="4" id="KW-0812">Transmembrane</keyword>
<dbReference type="GO" id="GO:0070628">
    <property type="term" value="F:proteasome binding"/>
    <property type="evidence" value="ECO:0007669"/>
    <property type="project" value="TreeGrafter"/>
</dbReference>
<feature type="domain" description="UBA" evidence="5">
    <location>
        <begin position="93"/>
        <end position="133"/>
    </location>
</feature>
<keyword evidence="2" id="KW-0234">DNA repair</keyword>
<keyword evidence="4" id="KW-1133">Transmembrane helix</keyword>
<evidence type="ECO:0000313" key="6">
    <source>
        <dbReference type="EMBL" id="KAK2167503.1"/>
    </source>
</evidence>
<dbReference type="GO" id="GO:0006289">
    <property type="term" value="P:nucleotide-excision repair"/>
    <property type="evidence" value="ECO:0007669"/>
    <property type="project" value="UniProtKB-UniRule"/>
</dbReference>
<dbReference type="FunFam" id="1.10.8.10:FF:000003">
    <property type="entry name" value="UV excision repair protein RAD23 homolog"/>
    <property type="match status" value="1"/>
</dbReference>
<dbReference type="SUPFAM" id="SSF46934">
    <property type="entry name" value="UBA-like"/>
    <property type="match status" value="2"/>
</dbReference>
<comment type="function">
    <text evidence="2">Multiubiquitin chain receptor involved in modulation of proteasomal degradation. Involved in nucleotide excision repair.</text>
</comment>
<dbReference type="SUPFAM" id="SSF101238">
    <property type="entry name" value="XPC-binding domain"/>
    <property type="match status" value="1"/>
</dbReference>
<keyword evidence="7" id="KW-1185">Reference proteome</keyword>
<dbReference type="PANTHER" id="PTHR10621:SF0">
    <property type="entry name" value="UV EXCISION REPAIR PROTEIN RAD23"/>
    <property type="match status" value="1"/>
</dbReference>
<dbReference type="Pfam" id="PF09280">
    <property type="entry name" value="XPC-binding"/>
    <property type="match status" value="1"/>
</dbReference>
<protein>
    <recommendedName>
        <fullName evidence="2">UV excision repair protein RAD23</fullName>
    </recommendedName>
</protein>
<comment type="caution">
    <text evidence="6">The sequence shown here is derived from an EMBL/GenBank/DDBJ whole genome shotgun (WGS) entry which is preliminary data.</text>
</comment>
<dbReference type="GO" id="GO:0003684">
    <property type="term" value="F:damaged DNA binding"/>
    <property type="evidence" value="ECO:0007669"/>
    <property type="project" value="UniProtKB-UniRule"/>
</dbReference>
<dbReference type="EMBL" id="JAODUP010000027">
    <property type="protein sequence ID" value="KAK2167503.1"/>
    <property type="molecule type" value="Genomic_DNA"/>
</dbReference>
<evidence type="ECO:0000256" key="2">
    <source>
        <dbReference type="RuleBase" id="RU367049"/>
    </source>
</evidence>
<comment type="similarity">
    <text evidence="2">Belongs to the RAD23 family.</text>
</comment>
<proteinExistence type="inferred from homology"/>
<dbReference type="InterPro" id="IPR015360">
    <property type="entry name" value="XPC-bd"/>
</dbReference>
<evidence type="ECO:0000259" key="5">
    <source>
        <dbReference type="PROSITE" id="PS50030"/>
    </source>
</evidence>
<dbReference type="Proteomes" id="UP001208570">
    <property type="component" value="Unassembled WGS sequence"/>
</dbReference>
<dbReference type="InterPro" id="IPR015940">
    <property type="entry name" value="UBA"/>
</dbReference>
<dbReference type="InterPro" id="IPR009060">
    <property type="entry name" value="UBA-like_sf"/>
</dbReference>
<organism evidence="6 7">
    <name type="scientific">Paralvinella palmiformis</name>
    <dbReference type="NCBI Taxonomy" id="53620"/>
    <lineage>
        <taxon>Eukaryota</taxon>
        <taxon>Metazoa</taxon>
        <taxon>Spiralia</taxon>
        <taxon>Lophotrochozoa</taxon>
        <taxon>Annelida</taxon>
        <taxon>Polychaeta</taxon>
        <taxon>Sedentaria</taxon>
        <taxon>Canalipalpata</taxon>
        <taxon>Terebellida</taxon>
        <taxon>Terebelliformia</taxon>
        <taxon>Alvinellidae</taxon>
        <taxon>Paralvinella</taxon>
    </lineage>
</organism>
<evidence type="ECO:0000313" key="7">
    <source>
        <dbReference type="Proteomes" id="UP001208570"/>
    </source>
</evidence>
<dbReference type="SMART" id="SM00727">
    <property type="entry name" value="STI1"/>
    <property type="match status" value="1"/>
</dbReference>
<keyword evidence="2" id="KW-0963">Cytoplasm</keyword>
<accession>A0AAD9KBP0</accession>
<keyword evidence="1 2" id="KW-0539">Nucleus</keyword>
<dbReference type="InterPro" id="IPR006636">
    <property type="entry name" value="STI1_HS-bd"/>
</dbReference>
<feature type="compositionally biased region" description="Basic and acidic residues" evidence="3">
    <location>
        <begin position="39"/>
        <end position="58"/>
    </location>
</feature>
<dbReference type="PROSITE" id="PS50030">
    <property type="entry name" value="UBA"/>
    <property type="match status" value="1"/>
</dbReference>
<dbReference type="InterPro" id="IPR036353">
    <property type="entry name" value="XPC-bd_sf"/>
</dbReference>
<keyword evidence="2" id="KW-0227">DNA damage</keyword>
<evidence type="ECO:0000256" key="4">
    <source>
        <dbReference type="SAM" id="Phobius"/>
    </source>
</evidence>
<reference evidence="6" key="1">
    <citation type="journal article" date="2023" name="Mol. Biol. Evol.">
        <title>Third-Generation Sequencing Reveals the Adaptive Role of the Epigenome in Three Deep-Sea Polychaetes.</title>
        <authorList>
            <person name="Perez M."/>
            <person name="Aroh O."/>
            <person name="Sun Y."/>
            <person name="Lan Y."/>
            <person name="Juniper S.K."/>
            <person name="Young C.R."/>
            <person name="Angers B."/>
            <person name="Qian P.Y."/>
        </authorList>
    </citation>
    <scope>NUCLEOTIDE SEQUENCE</scope>
    <source>
        <strain evidence="6">P08H-3</strain>
    </source>
</reference>
<feature type="compositionally biased region" description="Polar residues" evidence="3">
    <location>
        <begin position="8"/>
        <end position="38"/>
    </location>
</feature>
<dbReference type="Pfam" id="PF00627">
    <property type="entry name" value="UBA"/>
    <property type="match status" value="2"/>
</dbReference>
<feature type="transmembrane region" description="Helical" evidence="4">
    <location>
        <begin position="126"/>
        <end position="141"/>
    </location>
</feature>
<dbReference type="PRINTS" id="PR01839">
    <property type="entry name" value="RAD23PROTEIN"/>
</dbReference>
<dbReference type="Gene3D" id="1.10.10.540">
    <property type="entry name" value="XPC-binding domain"/>
    <property type="match status" value="1"/>
</dbReference>
<dbReference type="GO" id="GO:0005654">
    <property type="term" value="C:nucleoplasm"/>
    <property type="evidence" value="ECO:0007669"/>
    <property type="project" value="TreeGrafter"/>
</dbReference>
<sequence>MVTKLKLANQQKLANQHNSQKPETSQLTGSSGDSTLQAEETKPKEPEKLKADKAEEPAAKAMETTPPSAEESTTQSAGPTDLVAAESNLETGPANEEMVLEMMNMGFERDQMVRALRASSNNPDRAVEYLLSVIIFFYYILEAPLEFLCSQPQFQQMRQLLQANPSLLPAFLQQIRQSNPELLRKIIENHEQFVQMLNDSISEPSSDQAGPGEASKMWHILWYVLINNVGVVILSGHVFLFQLKALGFPEGMCIQAYFACERNEVRAVKFLLSQDFDDDQQS</sequence>
<feature type="compositionally biased region" description="Low complexity" evidence="3">
    <location>
        <begin position="59"/>
        <end position="74"/>
    </location>
</feature>
<dbReference type="AlphaFoldDB" id="A0AAD9KBP0"/>
<dbReference type="GO" id="GO:0043130">
    <property type="term" value="F:ubiquitin binding"/>
    <property type="evidence" value="ECO:0007669"/>
    <property type="project" value="UniProtKB-UniRule"/>
</dbReference>
<dbReference type="SMART" id="SM00165">
    <property type="entry name" value="UBA"/>
    <property type="match status" value="2"/>
</dbReference>
<feature type="transmembrane region" description="Helical" evidence="4">
    <location>
        <begin position="220"/>
        <end position="241"/>
    </location>
</feature>
<evidence type="ECO:0000256" key="3">
    <source>
        <dbReference type="SAM" id="MobiDB-lite"/>
    </source>
</evidence>
<gene>
    <name evidence="6" type="ORF">LSH36_27g09059</name>
</gene>
<dbReference type="GO" id="GO:0031593">
    <property type="term" value="F:polyubiquitin modification-dependent protein binding"/>
    <property type="evidence" value="ECO:0007669"/>
    <property type="project" value="UniProtKB-UniRule"/>
</dbReference>
<comment type="subcellular location">
    <subcellularLocation>
        <location evidence="2">Nucleus</location>
    </subcellularLocation>
    <subcellularLocation>
        <location evidence="2">Cytoplasm</location>
    </subcellularLocation>
</comment>
<keyword evidence="4" id="KW-0472">Membrane</keyword>
<dbReference type="Gene3D" id="1.10.8.10">
    <property type="entry name" value="DNA helicase RuvA subunit, C-terminal domain"/>
    <property type="match status" value="2"/>
</dbReference>
<dbReference type="PANTHER" id="PTHR10621">
    <property type="entry name" value="UV EXCISION REPAIR PROTEIN RAD23"/>
    <property type="match status" value="1"/>
</dbReference>
<dbReference type="GO" id="GO:0043161">
    <property type="term" value="P:proteasome-mediated ubiquitin-dependent protein catabolic process"/>
    <property type="evidence" value="ECO:0007669"/>
    <property type="project" value="UniProtKB-UniRule"/>
</dbReference>
<name>A0AAD9KBP0_9ANNE</name>
<feature type="region of interest" description="Disordered" evidence="3">
    <location>
        <begin position="1"/>
        <end position="79"/>
    </location>
</feature>
<evidence type="ECO:0000256" key="1">
    <source>
        <dbReference type="ARBA" id="ARBA00023242"/>
    </source>
</evidence>